<feature type="domain" description="F-box" evidence="1">
    <location>
        <begin position="1"/>
        <end position="47"/>
    </location>
</feature>
<dbReference type="AlphaFoldDB" id="A0A2H3DPY0"/>
<dbReference type="Gene3D" id="1.20.1280.50">
    <property type="match status" value="1"/>
</dbReference>
<organism evidence="2 3">
    <name type="scientific">Armillaria gallica</name>
    <name type="common">Bulbous honey fungus</name>
    <name type="synonym">Armillaria bulbosa</name>
    <dbReference type="NCBI Taxonomy" id="47427"/>
    <lineage>
        <taxon>Eukaryota</taxon>
        <taxon>Fungi</taxon>
        <taxon>Dikarya</taxon>
        <taxon>Basidiomycota</taxon>
        <taxon>Agaricomycotina</taxon>
        <taxon>Agaricomycetes</taxon>
        <taxon>Agaricomycetidae</taxon>
        <taxon>Agaricales</taxon>
        <taxon>Marasmiineae</taxon>
        <taxon>Physalacriaceae</taxon>
        <taxon>Armillaria</taxon>
    </lineage>
</organism>
<evidence type="ECO:0000259" key="1">
    <source>
        <dbReference type="PROSITE" id="PS50181"/>
    </source>
</evidence>
<dbReference type="SMART" id="SM00256">
    <property type="entry name" value="FBOX"/>
    <property type="match status" value="1"/>
</dbReference>
<gene>
    <name evidence="2" type="ORF">ARMGADRAFT_1063134</name>
</gene>
<proteinExistence type="predicted"/>
<accession>A0A2H3DPY0</accession>
<dbReference type="EMBL" id="KZ293657">
    <property type="protein sequence ID" value="PBK92928.1"/>
    <property type="molecule type" value="Genomic_DNA"/>
</dbReference>
<dbReference type="InParanoid" id="A0A2H3DPY0"/>
<dbReference type="OrthoDB" id="3174109at2759"/>
<sequence length="507" mass="57922">MPEFPPEIYLAIFSFLDARSLTSCQQVCQSFLALINEMVALEYTKELARHGYVDHAAALPLPYRLDQLREHNNAWNKLDGVWSNSIPKLPVDSRVLSGNVLGRSGAPGSLVFTRLSSSSRFVRQKEWSVPLPGSHICSFGIDSSQNLLVLVEWPREPNPSFQIHLCSMSSGKAHELASVPILKYPHNVPEYMIFISIQISGDHLGIEFRDNDATPQLVIWNWKTGHEELYLIGNEIRSFAFLTERHVIVAASTDTELRLLVVDFIAESSEQTFVTNMTHYLALHLPNLYPSPILVHFTIRCDPSPAWPNQDDSIPFHVHPDEILYPVALTMVQGLLEQYWIIILIPRRTLLAQLRHFLTRTKEVEWSAWGPEGTRILDFRKRAGRDVVWATFGSRFIAFDDKYVDVDVYDFNQMSLKRELSSRCSLQYGDPNEILRPPVGQDDPTMLVIDETVLPSDSLIFQEEVRTSLPFRARTVPTTFEREHYCPLLCSLDNIIVVSSEYHVFTL</sequence>
<dbReference type="SUPFAM" id="SSF81383">
    <property type="entry name" value="F-box domain"/>
    <property type="match status" value="1"/>
</dbReference>
<keyword evidence="3" id="KW-1185">Reference proteome</keyword>
<dbReference type="InterPro" id="IPR001810">
    <property type="entry name" value="F-box_dom"/>
</dbReference>
<dbReference type="OMA" id="FEREHYC"/>
<dbReference type="InterPro" id="IPR036047">
    <property type="entry name" value="F-box-like_dom_sf"/>
</dbReference>
<dbReference type="Pfam" id="PF12937">
    <property type="entry name" value="F-box-like"/>
    <property type="match status" value="1"/>
</dbReference>
<dbReference type="Proteomes" id="UP000217790">
    <property type="component" value="Unassembled WGS sequence"/>
</dbReference>
<evidence type="ECO:0000313" key="3">
    <source>
        <dbReference type="Proteomes" id="UP000217790"/>
    </source>
</evidence>
<name>A0A2H3DPY0_ARMGA</name>
<dbReference type="PROSITE" id="PS50181">
    <property type="entry name" value="FBOX"/>
    <property type="match status" value="1"/>
</dbReference>
<protein>
    <recommendedName>
        <fullName evidence="1">F-box domain-containing protein</fullName>
    </recommendedName>
</protein>
<evidence type="ECO:0000313" key="2">
    <source>
        <dbReference type="EMBL" id="PBK92928.1"/>
    </source>
</evidence>
<reference evidence="3" key="1">
    <citation type="journal article" date="2017" name="Nat. Ecol. Evol.">
        <title>Genome expansion and lineage-specific genetic innovations in the forest pathogenic fungi Armillaria.</title>
        <authorList>
            <person name="Sipos G."/>
            <person name="Prasanna A.N."/>
            <person name="Walter M.C."/>
            <person name="O'Connor E."/>
            <person name="Balint B."/>
            <person name="Krizsan K."/>
            <person name="Kiss B."/>
            <person name="Hess J."/>
            <person name="Varga T."/>
            <person name="Slot J."/>
            <person name="Riley R."/>
            <person name="Boka B."/>
            <person name="Rigling D."/>
            <person name="Barry K."/>
            <person name="Lee J."/>
            <person name="Mihaltcheva S."/>
            <person name="LaButti K."/>
            <person name="Lipzen A."/>
            <person name="Waldron R."/>
            <person name="Moloney N.M."/>
            <person name="Sperisen C."/>
            <person name="Kredics L."/>
            <person name="Vagvoelgyi C."/>
            <person name="Patrignani A."/>
            <person name="Fitzpatrick D."/>
            <person name="Nagy I."/>
            <person name="Doyle S."/>
            <person name="Anderson J.B."/>
            <person name="Grigoriev I.V."/>
            <person name="Gueldener U."/>
            <person name="Muensterkoetter M."/>
            <person name="Nagy L.G."/>
        </authorList>
    </citation>
    <scope>NUCLEOTIDE SEQUENCE [LARGE SCALE GENOMIC DNA]</scope>
    <source>
        <strain evidence="3">Ar21-2</strain>
    </source>
</reference>
<dbReference type="SUPFAM" id="SSF69304">
    <property type="entry name" value="Tricorn protease N-terminal domain"/>
    <property type="match status" value="1"/>
</dbReference>